<feature type="domain" description="GGDEF" evidence="1">
    <location>
        <begin position="187"/>
        <end position="321"/>
    </location>
</feature>
<name>A0ABS4D7R7_9CHLR</name>
<comment type="caution">
    <text evidence="2">The sequence shown here is derived from an EMBL/GenBank/DDBJ whole genome shotgun (WGS) entry which is preliminary data.</text>
</comment>
<dbReference type="RefSeq" id="WP_167857296.1">
    <property type="nucleotide sequence ID" value="NZ_SIJK02000009.1"/>
</dbReference>
<dbReference type="Gene3D" id="3.30.70.270">
    <property type="match status" value="1"/>
</dbReference>
<keyword evidence="3" id="KW-1185">Reference proteome</keyword>
<dbReference type="EMBL" id="SIJK02000009">
    <property type="protein sequence ID" value="MBP1465460.1"/>
    <property type="molecule type" value="Genomic_DNA"/>
</dbReference>
<organism evidence="2 3">
    <name type="scientific">Candidatus Chloroploca mongolica</name>
    <dbReference type="NCBI Taxonomy" id="2528176"/>
    <lineage>
        <taxon>Bacteria</taxon>
        <taxon>Bacillati</taxon>
        <taxon>Chloroflexota</taxon>
        <taxon>Chloroflexia</taxon>
        <taxon>Chloroflexales</taxon>
        <taxon>Chloroflexineae</taxon>
        <taxon>Oscillochloridaceae</taxon>
        <taxon>Candidatus Chloroploca</taxon>
    </lineage>
</organism>
<dbReference type="InterPro" id="IPR050469">
    <property type="entry name" value="Diguanylate_Cyclase"/>
</dbReference>
<dbReference type="Pfam" id="PF00990">
    <property type="entry name" value="GGDEF"/>
    <property type="match status" value="1"/>
</dbReference>
<sequence length="334" mass="35915">MGKSNLLRPEDYASTGSVQSLPEQAIYAQMTASLAQCASLPEAYAIIAESVQRLFPGDDGTLYMRQTIPGALEPVARWSAFPDDGTLVLPTTPFSLCMPLIVQQQVHGMLHVRINVPVSAPLLLDPLLEARRRLCATLVEYAVEGLAQVQRRLSAYDESMHDPVTGLARPQALPRLLGIKLFEPSAYPISLVLIGVDGYPVVAEADVATTSAQVTQAVSRLLTARVHPDDLVCHYGDGLFLLVITGEDRTGVTERAEAIRHAIAARKLCPNATATVKLTVSVGIATIIAPGTRLDEALSAAELALYCARHAGGNQVVVGEELGHEVDAYMRMMR</sequence>
<dbReference type="InterPro" id="IPR043128">
    <property type="entry name" value="Rev_trsase/Diguanyl_cyclase"/>
</dbReference>
<evidence type="ECO:0000313" key="2">
    <source>
        <dbReference type="EMBL" id="MBP1465460.1"/>
    </source>
</evidence>
<dbReference type="InterPro" id="IPR029787">
    <property type="entry name" value="Nucleotide_cyclase"/>
</dbReference>
<gene>
    <name evidence="2" type="ORF">EYB53_007050</name>
</gene>
<dbReference type="PANTHER" id="PTHR45138">
    <property type="entry name" value="REGULATORY COMPONENTS OF SENSORY TRANSDUCTION SYSTEM"/>
    <property type="match status" value="1"/>
</dbReference>
<evidence type="ECO:0000259" key="1">
    <source>
        <dbReference type="PROSITE" id="PS50887"/>
    </source>
</evidence>
<dbReference type="Proteomes" id="UP001193081">
    <property type="component" value="Unassembled WGS sequence"/>
</dbReference>
<dbReference type="PANTHER" id="PTHR45138:SF9">
    <property type="entry name" value="DIGUANYLATE CYCLASE DGCM-RELATED"/>
    <property type="match status" value="1"/>
</dbReference>
<dbReference type="SMART" id="SM00267">
    <property type="entry name" value="GGDEF"/>
    <property type="match status" value="1"/>
</dbReference>
<dbReference type="PROSITE" id="PS50887">
    <property type="entry name" value="GGDEF"/>
    <property type="match status" value="1"/>
</dbReference>
<proteinExistence type="predicted"/>
<dbReference type="CDD" id="cd01949">
    <property type="entry name" value="GGDEF"/>
    <property type="match status" value="1"/>
</dbReference>
<reference evidence="2 3" key="1">
    <citation type="submission" date="2021-03" db="EMBL/GenBank/DDBJ databases">
        <authorList>
            <person name="Grouzdev D.S."/>
        </authorList>
    </citation>
    <scope>NUCLEOTIDE SEQUENCE [LARGE SCALE GENOMIC DNA]</scope>
    <source>
        <strain evidence="2 3">M50-1</strain>
    </source>
</reference>
<protein>
    <submittedName>
        <fullName evidence="2">GGDEF domain-containing protein</fullName>
    </submittedName>
</protein>
<accession>A0ABS4D7R7</accession>
<evidence type="ECO:0000313" key="3">
    <source>
        <dbReference type="Proteomes" id="UP001193081"/>
    </source>
</evidence>
<dbReference type="SUPFAM" id="SSF55073">
    <property type="entry name" value="Nucleotide cyclase"/>
    <property type="match status" value="1"/>
</dbReference>
<dbReference type="NCBIfam" id="TIGR00254">
    <property type="entry name" value="GGDEF"/>
    <property type="match status" value="1"/>
</dbReference>
<dbReference type="InterPro" id="IPR000160">
    <property type="entry name" value="GGDEF_dom"/>
</dbReference>